<dbReference type="EMBL" id="FUWS01000004">
    <property type="protein sequence ID" value="SJZ87223.1"/>
    <property type="molecule type" value="Genomic_DNA"/>
</dbReference>
<evidence type="ECO:0000313" key="1">
    <source>
        <dbReference type="EMBL" id="SJZ87223.1"/>
    </source>
</evidence>
<reference evidence="1 2" key="1">
    <citation type="submission" date="2017-02" db="EMBL/GenBank/DDBJ databases">
        <authorList>
            <person name="Peterson S.W."/>
        </authorList>
    </citation>
    <scope>NUCLEOTIDE SEQUENCE [LARGE SCALE GENOMIC DNA]</scope>
    <source>
        <strain evidence="1 2">DSM 45154</strain>
    </source>
</reference>
<keyword evidence="2" id="KW-1185">Reference proteome</keyword>
<dbReference type="Proteomes" id="UP000190637">
    <property type="component" value="Unassembled WGS sequence"/>
</dbReference>
<protein>
    <submittedName>
        <fullName evidence="1">Uncharacterized protein</fullName>
    </submittedName>
</protein>
<organism evidence="1 2">
    <name type="scientific">Marinactinospora thermotolerans DSM 45154</name>
    <dbReference type="NCBI Taxonomy" id="1122192"/>
    <lineage>
        <taxon>Bacteria</taxon>
        <taxon>Bacillati</taxon>
        <taxon>Actinomycetota</taxon>
        <taxon>Actinomycetes</taxon>
        <taxon>Streptosporangiales</taxon>
        <taxon>Nocardiopsidaceae</taxon>
        <taxon>Marinactinospora</taxon>
    </lineage>
</organism>
<accession>A0A1T4P6R5</accession>
<evidence type="ECO:0000313" key="2">
    <source>
        <dbReference type="Proteomes" id="UP000190637"/>
    </source>
</evidence>
<name>A0A1T4P6R5_9ACTN</name>
<gene>
    <name evidence="1" type="ORF">SAMN02745673_01656</name>
</gene>
<sequence length="216" mass="23396">MERQPCPGHRGRSAWRGRWPSPRTTALAVITSSITGQPAHELQVDDAAVDKRIAAMAEALATALNDALDAAEPYRVRERLEGLGGLPALLHPYTGPAPSMTPIEHLTHRYAVRVGGLAAVEAWRQRLAVLDPPAAVEAALADADADRATRLAVVALLGDLRRALEAQERAAMDRAMELDDVSYTDLGRALGVARQVAHRRHQARAADRPVRLSPQR</sequence>
<dbReference type="AlphaFoldDB" id="A0A1T4P6R5"/>
<proteinExistence type="predicted"/>